<organism evidence="10">
    <name type="scientific">freshwater metagenome</name>
    <dbReference type="NCBI Taxonomy" id="449393"/>
    <lineage>
        <taxon>unclassified sequences</taxon>
        <taxon>metagenomes</taxon>
        <taxon>ecological metagenomes</taxon>
    </lineage>
</organism>
<keyword evidence="6 9" id="KW-1133">Transmembrane helix</keyword>
<reference evidence="10" key="1">
    <citation type="submission" date="2020-05" db="EMBL/GenBank/DDBJ databases">
        <authorList>
            <person name="Chiriac C."/>
            <person name="Salcher M."/>
            <person name="Ghai R."/>
            <person name="Kavagutti S V."/>
        </authorList>
    </citation>
    <scope>NUCLEOTIDE SEQUENCE</scope>
</reference>
<evidence type="ECO:0000256" key="1">
    <source>
        <dbReference type="ARBA" id="ARBA00004651"/>
    </source>
</evidence>
<keyword evidence="7 9" id="KW-0472">Membrane</keyword>
<evidence type="ECO:0000256" key="6">
    <source>
        <dbReference type="ARBA" id="ARBA00022989"/>
    </source>
</evidence>
<feature type="region of interest" description="Disordered" evidence="8">
    <location>
        <begin position="176"/>
        <end position="195"/>
    </location>
</feature>
<dbReference type="GO" id="GO:0005886">
    <property type="term" value="C:plasma membrane"/>
    <property type="evidence" value="ECO:0007669"/>
    <property type="project" value="UniProtKB-SubCell"/>
</dbReference>
<comment type="subcellular location">
    <subcellularLocation>
        <location evidence="1">Cell membrane</location>
        <topology evidence="1">Multi-pass membrane protein</topology>
    </subcellularLocation>
</comment>
<feature type="transmembrane region" description="Helical" evidence="9">
    <location>
        <begin position="100"/>
        <end position="117"/>
    </location>
</feature>
<gene>
    <name evidence="10" type="ORF">UFOPK3772_01676</name>
</gene>
<protein>
    <submittedName>
        <fullName evidence="10">Unannotated protein</fullName>
    </submittedName>
</protein>
<feature type="transmembrane region" description="Helical" evidence="9">
    <location>
        <begin position="71"/>
        <end position="88"/>
    </location>
</feature>
<keyword evidence="4" id="KW-0997">Cell inner membrane</keyword>
<dbReference type="AlphaFoldDB" id="A0A6J7KBZ9"/>
<evidence type="ECO:0000256" key="2">
    <source>
        <dbReference type="ARBA" id="ARBA00022448"/>
    </source>
</evidence>
<keyword evidence="5 9" id="KW-0812">Transmembrane</keyword>
<evidence type="ECO:0000256" key="8">
    <source>
        <dbReference type="SAM" id="MobiDB-lite"/>
    </source>
</evidence>
<dbReference type="PANTHER" id="PTHR32196:SF21">
    <property type="entry name" value="ABC TRANSPORTER PERMEASE PROTEIN YPHD-RELATED"/>
    <property type="match status" value="1"/>
</dbReference>
<evidence type="ECO:0000256" key="4">
    <source>
        <dbReference type="ARBA" id="ARBA00022519"/>
    </source>
</evidence>
<dbReference type="PANTHER" id="PTHR32196">
    <property type="entry name" value="ABC TRANSPORTER PERMEASE PROTEIN YPHD-RELATED-RELATED"/>
    <property type="match status" value="1"/>
</dbReference>
<evidence type="ECO:0000256" key="7">
    <source>
        <dbReference type="ARBA" id="ARBA00023136"/>
    </source>
</evidence>
<feature type="transmembrane region" description="Helical" evidence="9">
    <location>
        <begin position="123"/>
        <end position="143"/>
    </location>
</feature>
<evidence type="ECO:0000256" key="9">
    <source>
        <dbReference type="SAM" id="Phobius"/>
    </source>
</evidence>
<evidence type="ECO:0000256" key="5">
    <source>
        <dbReference type="ARBA" id="ARBA00022692"/>
    </source>
</evidence>
<keyword evidence="3" id="KW-1003">Cell membrane</keyword>
<feature type="transmembrane region" description="Helical" evidence="9">
    <location>
        <begin position="45"/>
        <end position="65"/>
    </location>
</feature>
<name>A0A6J7KBZ9_9ZZZZ</name>
<dbReference type="InterPro" id="IPR001851">
    <property type="entry name" value="ABC_transp_permease"/>
</dbReference>
<evidence type="ECO:0000313" key="10">
    <source>
        <dbReference type="EMBL" id="CAB4953027.1"/>
    </source>
</evidence>
<accession>A0A6J7KBZ9</accession>
<proteinExistence type="predicted"/>
<sequence length="195" mass="20374">MFLYLIVIAIIVWWVLERTPVGRYMHATGGNPEAARLTGIRVDRWAWISLISSGSLAAFAGVLFVSLTGPSVVFGETLLLPAFAAVFLGSTQLSPGKMNVWGSLIAIFVLATGVQGLQLITGVTWVAAMFNGLALIAAVALAVGRERRMSKGGGKRKAASGAHGEVDPSEAITRLENLGVDEPTASHVGGTAADD</sequence>
<keyword evidence="2" id="KW-0813">Transport</keyword>
<dbReference type="Pfam" id="PF02653">
    <property type="entry name" value="BPD_transp_2"/>
    <property type="match status" value="1"/>
</dbReference>
<dbReference type="EMBL" id="CAFBNE010000050">
    <property type="protein sequence ID" value="CAB4953027.1"/>
    <property type="molecule type" value="Genomic_DNA"/>
</dbReference>
<evidence type="ECO:0000256" key="3">
    <source>
        <dbReference type="ARBA" id="ARBA00022475"/>
    </source>
</evidence>
<dbReference type="GO" id="GO:0022857">
    <property type="term" value="F:transmembrane transporter activity"/>
    <property type="evidence" value="ECO:0007669"/>
    <property type="project" value="InterPro"/>
</dbReference>